<reference evidence="3" key="1">
    <citation type="submission" date="2020-06" db="EMBL/GenBank/DDBJ databases">
        <authorList>
            <consortium name="Plant Systems Biology data submission"/>
        </authorList>
    </citation>
    <scope>NUCLEOTIDE SEQUENCE</scope>
    <source>
        <strain evidence="3">D6</strain>
    </source>
</reference>
<dbReference type="EMBL" id="CAICTM010000181">
    <property type="protein sequence ID" value="CAB9503988.1"/>
    <property type="molecule type" value="Genomic_DNA"/>
</dbReference>
<feature type="region of interest" description="Disordered" evidence="1">
    <location>
        <begin position="221"/>
        <end position="313"/>
    </location>
</feature>
<organism evidence="3 4">
    <name type="scientific">Seminavis robusta</name>
    <dbReference type="NCBI Taxonomy" id="568900"/>
    <lineage>
        <taxon>Eukaryota</taxon>
        <taxon>Sar</taxon>
        <taxon>Stramenopiles</taxon>
        <taxon>Ochrophyta</taxon>
        <taxon>Bacillariophyta</taxon>
        <taxon>Bacillariophyceae</taxon>
        <taxon>Bacillariophycidae</taxon>
        <taxon>Naviculales</taxon>
        <taxon>Naviculaceae</taxon>
        <taxon>Seminavis</taxon>
    </lineage>
</organism>
<evidence type="ECO:0000313" key="4">
    <source>
        <dbReference type="Proteomes" id="UP001153069"/>
    </source>
</evidence>
<sequence>MSWFEGLTSKLQEVTEQVSEQAKSAIPLNNDFLEKLTLSTPELDEERKRLDNEERRKEHIKDCLAGLLPWETRDPERDILVEECKDAILKLSQDGATFKGPYLMPGMKVKDVGTSDGESEEEKGKIVEEKPTEESLDKLATLEPLPKLLGCFDLDAHVGLIQRILTEDPHLVEMQSKLSGGGEREYYFWKNYFFHCAFARYEAGLSIDEIWNDEDPAERKAKEEAAAKEAATKAAAKEAEQKVAAESKAEEETITFDNHKTESKSTETPSVPSEGSPEIVSTDVAAVEASSLPADVTTPSSAASASAAGDSSAIDFEKIAAEGIEDDDGFGDDDGFDVELDELEAEIARELED</sequence>
<dbReference type="PROSITE" id="PS50858">
    <property type="entry name" value="BSD"/>
    <property type="match status" value="1"/>
</dbReference>
<gene>
    <name evidence="3" type="ORF">SEMRO_182_G079400.1</name>
</gene>
<feature type="compositionally biased region" description="Low complexity" evidence="1">
    <location>
        <begin position="300"/>
        <end position="313"/>
    </location>
</feature>
<evidence type="ECO:0000256" key="1">
    <source>
        <dbReference type="SAM" id="MobiDB-lite"/>
    </source>
</evidence>
<keyword evidence="4" id="KW-1185">Reference proteome</keyword>
<feature type="domain" description="BSD" evidence="2">
    <location>
        <begin position="148"/>
        <end position="200"/>
    </location>
</feature>
<dbReference type="SUPFAM" id="SSF140383">
    <property type="entry name" value="BSD domain-like"/>
    <property type="match status" value="1"/>
</dbReference>
<dbReference type="Proteomes" id="UP001153069">
    <property type="component" value="Unassembled WGS sequence"/>
</dbReference>
<proteinExistence type="predicted"/>
<dbReference type="OrthoDB" id="47016at2759"/>
<feature type="compositionally biased region" description="Basic and acidic residues" evidence="1">
    <location>
        <begin position="221"/>
        <end position="265"/>
    </location>
</feature>
<dbReference type="InterPro" id="IPR035925">
    <property type="entry name" value="BSD_dom_sf"/>
</dbReference>
<evidence type="ECO:0000313" key="3">
    <source>
        <dbReference type="EMBL" id="CAB9503988.1"/>
    </source>
</evidence>
<name>A0A9N8DJ81_9STRA</name>
<dbReference type="InterPro" id="IPR005607">
    <property type="entry name" value="BSD_dom"/>
</dbReference>
<evidence type="ECO:0000259" key="2">
    <source>
        <dbReference type="PROSITE" id="PS50858"/>
    </source>
</evidence>
<protein>
    <recommendedName>
        <fullName evidence="2">BSD domain-containing protein</fullName>
    </recommendedName>
</protein>
<comment type="caution">
    <text evidence="3">The sequence shown here is derived from an EMBL/GenBank/DDBJ whole genome shotgun (WGS) entry which is preliminary data.</text>
</comment>
<dbReference type="Gene3D" id="1.10.3970.10">
    <property type="entry name" value="BSD domain"/>
    <property type="match status" value="1"/>
</dbReference>
<dbReference type="AlphaFoldDB" id="A0A9N8DJ81"/>
<accession>A0A9N8DJ81</accession>